<dbReference type="InterPro" id="IPR040131">
    <property type="entry name" value="MnmG_N"/>
</dbReference>
<keyword evidence="6 11" id="KW-0819">tRNA processing</keyword>
<evidence type="ECO:0000259" key="12">
    <source>
        <dbReference type="SMART" id="SM01228"/>
    </source>
</evidence>
<dbReference type="SUPFAM" id="SSF51905">
    <property type="entry name" value="FAD/NAD(P)-binding domain"/>
    <property type="match status" value="1"/>
</dbReference>
<dbReference type="Proteomes" id="UP000186002">
    <property type="component" value="Unassembled WGS sequence"/>
</dbReference>
<protein>
    <recommendedName>
        <fullName evidence="4 11">tRNA uridine 5-carboxymethylaminomethyl modification enzyme MnmG</fullName>
    </recommendedName>
    <alternativeName>
        <fullName evidence="10 11">Glucose-inhibited division protein A</fullName>
    </alternativeName>
</protein>
<evidence type="ECO:0000256" key="6">
    <source>
        <dbReference type="ARBA" id="ARBA00022694"/>
    </source>
</evidence>
<name>A0A1M7MI72_9HYPH</name>
<dbReference type="FunFam" id="1.10.150.570:FF:000001">
    <property type="entry name" value="tRNA uridine 5-carboxymethylaminomethyl modification enzyme MnmG"/>
    <property type="match status" value="1"/>
</dbReference>
<evidence type="ECO:0000256" key="10">
    <source>
        <dbReference type="ARBA" id="ARBA00031800"/>
    </source>
</evidence>
<evidence type="ECO:0000313" key="13">
    <source>
        <dbReference type="EMBL" id="SHM90551.1"/>
    </source>
</evidence>
<dbReference type="FunFam" id="3.50.50.60:FF:000002">
    <property type="entry name" value="tRNA uridine 5-carboxymethylaminomethyl modification enzyme MnmG"/>
    <property type="match status" value="1"/>
</dbReference>
<dbReference type="EMBL" id="FRBW01000004">
    <property type="protein sequence ID" value="SHM90551.1"/>
    <property type="molecule type" value="Genomic_DNA"/>
</dbReference>
<dbReference type="GO" id="GO:0050660">
    <property type="term" value="F:flavin adenine dinucleotide binding"/>
    <property type="evidence" value="ECO:0007669"/>
    <property type="project" value="UniProtKB-UniRule"/>
</dbReference>
<dbReference type="HAMAP" id="MF_00129">
    <property type="entry name" value="MnmG_GidA"/>
    <property type="match status" value="1"/>
</dbReference>
<gene>
    <name evidence="11" type="primary">mnmG</name>
    <name evidence="11" type="synonym">gidA</name>
    <name evidence="13" type="ORF">SAMN05444272_3418</name>
</gene>
<dbReference type="Pfam" id="PF13932">
    <property type="entry name" value="SAM_GIDA_C"/>
    <property type="match status" value="1"/>
</dbReference>
<dbReference type="PROSITE" id="PS01280">
    <property type="entry name" value="GIDA_1"/>
    <property type="match status" value="1"/>
</dbReference>
<organism evidence="13 14">
    <name type="scientific">Roseibium suaedae</name>
    <dbReference type="NCBI Taxonomy" id="735517"/>
    <lineage>
        <taxon>Bacteria</taxon>
        <taxon>Pseudomonadati</taxon>
        <taxon>Pseudomonadota</taxon>
        <taxon>Alphaproteobacteria</taxon>
        <taxon>Hyphomicrobiales</taxon>
        <taxon>Stappiaceae</taxon>
        <taxon>Roseibium</taxon>
    </lineage>
</organism>
<dbReference type="STRING" id="735517.SAMN05444272_3418"/>
<dbReference type="InterPro" id="IPR044920">
    <property type="entry name" value="MnmG_C_subdom_sf"/>
</dbReference>
<keyword evidence="7 11" id="KW-0274">FAD</keyword>
<comment type="subunit">
    <text evidence="9 11">Homodimer. Heterotetramer of two MnmE and two MnmG subunits.</text>
</comment>
<comment type="cofactor">
    <cofactor evidence="1 11">
        <name>FAD</name>
        <dbReference type="ChEBI" id="CHEBI:57692"/>
    </cofactor>
</comment>
<dbReference type="NCBIfam" id="TIGR00136">
    <property type="entry name" value="mnmG_gidA"/>
    <property type="match status" value="1"/>
</dbReference>
<evidence type="ECO:0000256" key="4">
    <source>
        <dbReference type="ARBA" id="ARBA00020461"/>
    </source>
</evidence>
<dbReference type="InterPro" id="IPR004416">
    <property type="entry name" value="MnmG"/>
</dbReference>
<comment type="subcellular location">
    <subcellularLocation>
        <location evidence="11">Cytoplasm</location>
    </subcellularLocation>
</comment>
<evidence type="ECO:0000256" key="8">
    <source>
        <dbReference type="ARBA" id="ARBA00023027"/>
    </source>
</evidence>
<dbReference type="PROSITE" id="PS01281">
    <property type="entry name" value="GIDA_2"/>
    <property type="match status" value="1"/>
</dbReference>
<comment type="similarity">
    <text evidence="3 11">Belongs to the MnmG family.</text>
</comment>
<dbReference type="Gene3D" id="3.50.50.60">
    <property type="entry name" value="FAD/NAD(P)-binding domain"/>
    <property type="match status" value="2"/>
</dbReference>
<dbReference type="GO" id="GO:0005829">
    <property type="term" value="C:cytosol"/>
    <property type="evidence" value="ECO:0007669"/>
    <property type="project" value="TreeGrafter"/>
</dbReference>
<keyword evidence="11" id="KW-0963">Cytoplasm</keyword>
<keyword evidence="14" id="KW-1185">Reference proteome</keyword>
<evidence type="ECO:0000256" key="1">
    <source>
        <dbReference type="ARBA" id="ARBA00001974"/>
    </source>
</evidence>
<evidence type="ECO:0000256" key="7">
    <source>
        <dbReference type="ARBA" id="ARBA00022827"/>
    </source>
</evidence>
<dbReference type="InterPro" id="IPR002218">
    <property type="entry name" value="MnmG-rel"/>
</dbReference>
<feature type="binding site" evidence="11">
    <location>
        <begin position="20"/>
        <end position="25"/>
    </location>
    <ligand>
        <name>FAD</name>
        <dbReference type="ChEBI" id="CHEBI:57692"/>
    </ligand>
</feature>
<dbReference type="InterPro" id="IPR049312">
    <property type="entry name" value="GIDA_C_N"/>
</dbReference>
<reference evidence="13 14" key="1">
    <citation type="submission" date="2016-11" db="EMBL/GenBank/DDBJ databases">
        <authorList>
            <person name="Jaros S."/>
            <person name="Januszkiewicz K."/>
            <person name="Wedrychowicz H."/>
        </authorList>
    </citation>
    <scope>NUCLEOTIDE SEQUENCE [LARGE SCALE GENOMIC DNA]</scope>
    <source>
        <strain evidence="13 14">DSM 22153</strain>
    </source>
</reference>
<dbReference type="Gene3D" id="1.10.10.1800">
    <property type="entry name" value="tRNA uridine 5-carboxymethylaminomethyl modification enzyme MnmG/GidA"/>
    <property type="match status" value="1"/>
</dbReference>
<dbReference type="Gene3D" id="1.10.150.570">
    <property type="entry name" value="GidA associated domain, C-terminal subdomain"/>
    <property type="match status" value="1"/>
</dbReference>
<dbReference type="Pfam" id="PF21680">
    <property type="entry name" value="GIDA_C_1st"/>
    <property type="match status" value="1"/>
</dbReference>
<proteinExistence type="inferred from homology"/>
<dbReference type="SMART" id="SM01228">
    <property type="entry name" value="GIDA_assoc_3"/>
    <property type="match status" value="1"/>
</dbReference>
<dbReference type="AlphaFoldDB" id="A0A1M7MI72"/>
<keyword evidence="8 11" id="KW-0520">NAD</keyword>
<dbReference type="PANTHER" id="PTHR11806:SF0">
    <property type="entry name" value="PROTEIN MTO1 HOMOLOG, MITOCHONDRIAL"/>
    <property type="match status" value="1"/>
</dbReference>
<dbReference type="OrthoDB" id="9815560at2"/>
<dbReference type="InterPro" id="IPR026904">
    <property type="entry name" value="MnmG_C"/>
</dbReference>
<evidence type="ECO:0000256" key="5">
    <source>
        <dbReference type="ARBA" id="ARBA00022630"/>
    </source>
</evidence>
<sequence length="631" mass="68703">MTSGAVATDSKFDFDVIVIGGGHAGCEAAAASARLGANTALVTHRFDTIGVMSCNPAIGGLGKGHLVREIDALDGLMGRVADKGGIQFRMLNLRKGPAVRGPRAQADRKLYREAMQAEIRATENLTVVEGEADRFLFEEGGIKAVALADGRVLSCGSVVLTSGTFLRGLIHIGDKKIPAGRQGEGPAMGLSQSLEEIGFDLGRLKTGTPARLDGRTIAWDKLEVQPGDDNPIPFSTMTDKIDTPQVPCHITRTTPETHRIIRENLSRSAMYSGEIKGRGPRYCPSIEDKIVRFGDRDGHQIFLEPEGLDDHTVYPNGISTSMPEDAQIAFLRTIPGLENVTVLQPGYAIEYDHVDPRELKATLEAKRCKGLFLAGQINGTTGYEEAGAQGLVAGLNAALKVQGRDPFIVDRSAGYMGVMIDDLITRGITEPYRMFTSRAEYRLLLRADNADQRLTPLGIALGCVSDRRRVAFETKMQQIEEARELLESLTVTPNEARKKGLPVNQDGIRRSAFDLMAYPDMTIEKLQVVWPQLAEIDPQIIEQVATDALYAVYLNRQAADIEALKRDEALVIPEGFDFDRLAGLSNELKQKLALVRPATLGQASRMDGMTPAALTLILSQLKRRDIEKGAA</sequence>
<feature type="binding site" evidence="11">
    <location>
        <begin position="279"/>
        <end position="293"/>
    </location>
    <ligand>
        <name>NAD(+)</name>
        <dbReference type="ChEBI" id="CHEBI:57540"/>
    </ligand>
</feature>
<feature type="domain" description="tRNA uridine 5-carboxymethylaminomethyl modification enzyme C-terminal subdomain" evidence="12">
    <location>
        <begin position="548"/>
        <end position="619"/>
    </location>
</feature>
<evidence type="ECO:0000256" key="3">
    <source>
        <dbReference type="ARBA" id="ARBA00007653"/>
    </source>
</evidence>
<keyword evidence="5 11" id="KW-0285">Flavoprotein</keyword>
<comment type="caution">
    <text evidence="11">Lacks conserved residue(s) required for the propagation of feature annotation.</text>
</comment>
<dbReference type="InterPro" id="IPR020595">
    <property type="entry name" value="MnmG-rel_CS"/>
</dbReference>
<dbReference type="FunFam" id="3.50.50.60:FF:000145">
    <property type="entry name" value="tRNA uridine 5-carboxymethylaminomethyl modification enzyme"/>
    <property type="match status" value="1"/>
</dbReference>
<evidence type="ECO:0000256" key="11">
    <source>
        <dbReference type="HAMAP-Rule" id="MF_00129"/>
    </source>
</evidence>
<evidence type="ECO:0000313" key="14">
    <source>
        <dbReference type="Proteomes" id="UP000186002"/>
    </source>
</evidence>
<dbReference type="InterPro" id="IPR036188">
    <property type="entry name" value="FAD/NAD-bd_sf"/>
</dbReference>
<dbReference type="GO" id="GO:0030488">
    <property type="term" value="P:tRNA methylation"/>
    <property type="evidence" value="ECO:0007669"/>
    <property type="project" value="TreeGrafter"/>
</dbReference>
<dbReference type="PANTHER" id="PTHR11806">
    <property type="entry name" value="GLUCOSE INHIBITED DIVISION PROTEIN A"/>
    <property type="match status" value="1"/>
</dbReference>
<dbReference type="GO" id="GO:0002098">
    <property type="term" value="P:tRNA wobble uridine modification"/>
    <property type="evidence" value="ECO:0007669"/>
    <property type="project" value="InterPro"/>
</dbReference>
<comment type="function">
    <text evidence="2 11">NAD-binding protein involved in the addition of a carboxymethylaminomethyl (cmnm) group at the wobble position (U34) of certain tRNAs, forming tRNA-cmnm(5)s(2)U34.</text>
</comment>
<evidence type="ECO:0000256" key="9">
    <source>
        <dbReference type="ARBA" id="ARBA00025948"/>
    </source>
</evidence>
<dbReference type="InterPro" id="IPR047001">
    <property type="entry name" value="MnmG_C_subdom"/>
</dbReference>
<dbReference type="RefSeq" id="WP_139251185.1">
    <property type="nucleotide sequence ID" value="NZ_FRBW01000004.1"/>
</dbReference>
<dbReference type="Pfam" id="PF01134">
    <property type="entry name" value="GIDA"/>
    <property type="match status" value="1"/>
</dbReference>
<evidence type="ECO:0000256" key="2">
    <source>
        <dbReference type="ARBA" id="ARBA00003717"/>
    </source>
</evidence>
<accession>A0A1M7MI72</accession>